<feature type="region of interest" description="Disordered" evidence="1">
    <location>
        <begin position="29"/>
        <end position="52"/>
    </location>
</feature>
<dbReference type="Proteomes" id="UP000694522">
    <property type="component" value="Unplaced"/>
</dbReference>
<accession>A0A8B9G808</accession>
<evidence type="ECO:0000313" key="2">
    <source>
        <dbReference type="Ensembl" id="ENSACOP00000019525.1"/>
    </source>
</evidence>
<dbReference type="AlphaFoldDB" id="A0A8B9G808"/>
<proteinExistence type="predicted"/>
<dbReference type="Ensembl" id="ENSACOT00000020222.1">
    <property type="protein sequence ID" value="ENSACOP00000019525.1"/>
    <property type="gene ID" value="ENSACOG00000013432.1"/>
</dbReference>
<name>A0A8B9G808_9PSIT</name>
<reference evidence="2" key="2">
    <citation type="submission" date="2025-09" db="UniProtKB">
        <authorList>
            <consortium name="Ensembl"/>
        </authorList>
    </citation>
    <scope>IDENTIFICATION</scope>
</reference>
<evidence type="ECO:0000313" key="3">
    <source>
        <dbReference type="Proteomes" id="UP000694522"/>
    </source>
</evidence>
<sequence length="52" mass="5749">MRPNGVRRREPKSQDIYLRLLVKVGGPEAALHEPHEPAPPLLVPHGEYRGGG</sequence>
<protein>
    <submittedName>
        <fullName evidence="2">Uncharacterized protein</fullName>
    </submittedName>
</protein>
<evidence type="ECO:0000256" key="1">
    <source>
        <dbReference type="SAM" id="MobiDB-lite"/>
    </source>
</evidence>
<organism evidence="2 3">
    <name type="scientific">Amazona collaria</name>
    <name type="common">yellow-billed parrot</name>
    <dbReference type="NCBI Taxonomy" id="241587"/>
    <lineage>
        <taxon>Eukaryota</taxon>
        <taxon>Metazoa</taxon>
        <taxon>Chordata</taxon>
        <taxon>Craniata</taxon>
        <taxon>Vertebrata</taxon>
        <taxon>Euteleostomi</taxon>
        <taxon>Archelosauria</taxon>
        <taxon>Archosauria</taxon>
        <taxon>Dinosauria</taxon>
        <taxon>Saurischia</taxon>
        <taxon>Theropoda</taxon>
        <taxon>Coelurosauria</taxon>
        <taxon>Aves</taxon>
        <taxon>Neognathae</taxon>
        <taxon>Neoaves</taxon>
        <taxon>Telluraves</taxon>
        <taxon>Australaves</taxon>
        <taxon>Psittaciformes</taxon>
        <taxon>Psittacidae</taxon>
        <taxon>Amazona</taxon>
    </lineage>
</organism>
<reference evidence="2" key="1">
    <citation type="submission" date="2025-08" db="UniProtKB">
        <authorList>
            <consortium name="Ensembl"/>
        </authorList>
    </citation>
    <scope>IDENTIFICATION</scope>
</reference>
<keyword evidence="3" id="KW-1185">Reference proteome</keyword>